<evidence type="ECO:0000259" key="3">
    <source>
        <dbReference type="Pfam" id="PF18915"/>
    </source>
</evidence>
<dbReference type="Proteomes" id="UP000176800">
    <property type="component" value="Unassembled WGS sequence"/>
</dbReference>
<evidence type="ECO:0000313" key="5">
    <source>
        <dbReference type="Proteomes" id="UP000176800"/>
    </source>
</evidence>
<feature type="compositionally biased region" description="Basic and acidic residues" evidence="1">
    <location>
        <begin position="294"/>
        <end position="305"/>
    </location>
</feature>
<proteinExistence type="predicted"/>
<dbReference type="EMBL" id="MHWE01000019">
    <property type="protein sequence ID" value="OHB03340.1"/>
    <property type="molecule type" value="Genomic_DNA"/>
</dbReference>
<feature type="domain" description="DUF5667" evidence="3">
    <location>
        <begin position="78"/>
        <end position="170"/>
    </location>
</feature>
<keyword evidence="2" id="KW-0472">Membrane</keyword>
<feature type="compositionally biased region" description="Basic and acidic residues" evidence="1">
    <location>
        <begin position="159"/>
        <end position="168"/>
    </location>
</feature>
<organism evidence="4 5">
    <name type="scientific">Candidatus Zambryskibacteria bacterium RIFCSPLOWO2_01_FULL_45_21</name>
    <dbReference type="NCBI Taxonomy" id="1802761"/>
    <lineage>
        <taxon>Bacteria</taxon>
        <taxon>Candidatus Zambryskiibacteriota</taxon>
    </lineage>
</organism>
<evidence type="ECO:0000256" key="1">
    <source>
        <dbReference type="SAM" id="MobiDB-lite"/>
    </source>
</evidence>
<keyword evidence="2" id="KW-0812">Transmembrane</keyword>
<dbReference type="Pfam" id="PF18915">
    <property type="entry name" value="DUF5667"/>
    <property type="match status" value="1"/>
</dbReference>
<feature type="compositionally biased region" description="Basic and acidic residues" evidence="1">
    <location>
        <begin position="355"/>
        <end position="381"/>
    </location>
</feature>
<feature type="region of interest" description="Disordered" evidence="1">
    <location>
        <begin position="294"/>
        <end position="313"/>
    </location>
</feature>
<gene>
    <name evidence="4" type="ORF">A3B14_00310</name>
</gene>
<name>A0A1G2U388_9BACT</name>
<protein>
    <recommendedName>
        <fullName evidence="3">DUF5667 domain-containing protein</fullName>
    </recommendedName>
</protein>
<evidence type="ECO:0000313" key="4">
    <source>
        <dbReference type="EMBL" id="OHB03340.1"/>
    </source>
</evidence>
<feature type="region of interest" description="Disordered" evidence="1">
    <location>
        <begin position="151"/>
        <end position="187"/>
    </location>
</feature>
<dbReference type="AlphaFoldDB" id="A0A1G2U388"/>
<dbReference type="InterPro" id="IPR043725">
    <property type="entry name" value="DUF5667"/>
</dbReference>
<evidence type="ECO:0000256" key="2">
    <source>
        <dbReference type="SAM" id="Phobius"/>
    </source>
</evidence>
<accession>A0A1G2U388</accession>
<feature type="region of interest" description="Disordered" evidence="1">
    <location>
        <begin position="322"/>
        <end position="387"/>
    </location>
</feature>
<feature type="transmembrane region" description="Helical" evidence="2">
    <location>
        <begin position="56"/>
        <end position="75"/>
    </location>
</feature>
<sequence length="387" mass="42845">MKKTFEQLIDEAKSVSLSVAEKETLKRNIFEQIQSSSKPLKISETFNFLIFTRTHLAASALVLLFVLVGATSAFAERALPGGLLYPLKTGVNEEVRGWFAFSGQAEAEFEIDLAHRRLEEIEKMTDSSSLTDEKKNKAEEQFVLHTEKAERSILSGSSEGEKEGKGDDSASLTAAEQESPARSEFSLKVSQEAAQSDVVSKESAEELLKDVKSKIELLGKILKSKKQVPGESRIEARLFLLKAERMFVDGKVKFSEKDYGSAAVELTKALQAIENILQSPDLNLRTIFEMKLKAESDSSDEKNPSDDFTQIKSGDSFVDVKLRSDGTIDDDQSGSDTEASGEVRGANSQVEFEGDEPKQEDRRNDRGEDGDEDKNRIEIRGEVQIGI</sequence>
<comment type="caution">
    <text evidence="4">The sequence shown here is derived from an EMBL/GenBank/DDBJ whole genome shotgun (WGS) entry which is preliminary data.</text>
</comment>
<reference evidence="4 5" key="1">
    <citation type="journal article" date="2016" name="Nat. Commun.">
        <title>Thousands of microbial genomes shed light on interconnected biogeochemical processes in an aquifer system.</title>
        <authorList>
            <person name="Anantharaman K."/>
            <person name="Brown C.T."/>
            <person name="Hug L.A."/>
            <person name="Sharon I."/>
            <person name="Castelle C.J."/>
            <person name="Probst A.J."/>
            <person name="Thomas B.C."/>
            <person name="Singh A."/>
            <person name="Wilkins M.J."/>
            <person name="Karaoz U."/>
            <person name="Brodie E.L."/>
            <person name="Williams K.H."/>
            <person name="Hubbard S.S."/>
            <person name="Banfield J.F."/>
        </authorList>
    </citation>
    <scope>NUCLEOTIDE SEQUENCE [LARGE SCALE GENOMIC DNA]</scope>
</reference>
<keyword evidence="2" id="KW-1133">Transmembrane helix</keyword>